<reference evidence="2 3" key="1">
    <citation type="submission" date="2018-07" db="EMBL/GenBank/DDBJ databases">
        <title>Oceanihabitans testaceum sp. nov., isolated from marine sediment.</title>
        <authorList>
            <person name="Li C.-M."/>
        </authorList>
    </citation>
    <scope>NUCLEOTIDE SEQUENCE [LARGE SCALE GENOMIC DNA]</scope>
    <source>
        <strain evidence="2 3">S9-10</strain>
    </source>
</reference>
<name>A0A368P5N8_9FLAO</name>
<dbReference type="PANTHER" id="PTHR43617">
    <property type="entry name" value="L-AMINO ACID N-ACETYLTRANSFERASE"/>
    <property type="match status" value="1"/>
</dbReference>
<dbReference type="Proteomes" id="UP000252249">
    <property type="component" value="Unassembled WGS sequence"/>
</dbReference>
<feature type="domain" description="N-acetyltransferase" evidence="1">
    <location>
        <begin position="1"/>
        <end position="188"/>
    </location>
</feature>
<dbReference type="GO" id="GO:0008999">
    <property type="term" value="F:protein-N-terminal-alanine acetyltransferase activity"/>
    <property type="evidence" value="ECO:0007669"/>
    <property type="project" value="TreeGrafter"/>
</dbReference>
<evidence type="ECO:0000313" key="3">
    <source>
        <dbReference type="Proteomes" id="UP000252249"/>
    </source>
</evidence>
<gene>
    <name evidence="2" type="ORF">DU428_06260</name>
</gene>
<dbReference type="InterPro" id="IPR016181">
    <property type="entry name" value="Acyl_CoA_acyltransferase"/>
</dbReference>
<sequence>MTIRKAKSEESKAIAPLMLLAMEDIVYQFIGEDSLKNATLFLEDLISEKANQYSYENCWVVESDNEIVAVANVYDGAKLYELRKPVLAYIKNKFQRDFTPENETAEGEFYIDSVGVRSDQQGKGVGSKIFRFLINEYCEKNNLTLGLLVDKDNPNAKKLYLKLGFEVIDEMILTGKDMEHLQFKKSSN</sequence>
<keyword evidence="2" id="KW-0808">Transferase</keyword>
<dbReference type="Pfam" id="PF00583">
    <property type="entry name" value="Acetyltransf_1"/>
    <property type="match status" value="1"/>
</dbReference>
<dbReference type="EMBL" id="QPIG01000002">
    <property type="protein sequence ID" value="RCU57394.1"/>
    <property type="molecule type" value="Genomic_DNA"/>
</dbReference>
<dbReference type="SUPFAM" id="SSF55729">
    <property type="entry name" value="Acyl-CoA N-acyltransferases (Nat)"/>
    <property type="match status" value="1"/>
</dbReference>
<dbReference type="OrthoDB" id="5319888at2"/>
<keyword evidence="3" id="KW-1185">Reference proteome</keyword>
<dbReference type="PANTHER" id="PTHR43617:SF20">
    <property type="entry name" value="N-ALPHA-ACETYLTRANSFERASE RIMI"/>
    <property type="match status" value="1"/>
</dbReference>
<dbReference type="InterPro" id="IPR050276">
    <property type="entry name" value="MshD_Acetyltransferase"/>
</dbReference>
<dbReference type="CDD" id="cd04301">
    <property type="entry name" value="NAT_SF"/>
    <property type="match status" value="1"/>
</dbReference>
<protein>
    <submittedName>
        <fullName evidence="2">N-acetyltransferase</fullName>
    </submittedName>
</protein>
<dbReference type="AlphaFoldDB" id="A0A368P5N8"/>
<organism evidence="2 3">
    <name type="scientific">Oceanihabitans sediminis</name>
    <dbReference type="NCBI Taxonomy" id="1812012"/>
    <lineage>
        <taxon>Bacteria</taxon>
        <taxon>Pseudomonadati</taxon>
        <taxon>Bacteroidota</taxon>
        <taxon>Flavobacteriia</taxon>
        <taxon>Flavobacteriales</taxon>
        <taxon>Flavobacteriaceae</taxon>
        <taxon>Oceanihabitans</taxon>
    </lineage>
</organism>
<accession>A0A368P5N8</accession>
<dbReference type="RefSeq" id="WP_072349087.1">
    <property type="nucleotide sequence ID" value="NZ_JAWVXR010000002.1"/>
</dbReference>
<proteinExistence type="predicted"/>
<dbReference type="InterPro" id="IPR000182">
    <property type="entry name" value="GNAT_dom"/>
</dbReference>
<evidence type="ECO:0000259" key="1">
    <source>
        <dbReference type="PROSITE" id="PS51186"/>
    </source>
</evidence>
<comment type="caution">
    <text evidence="2">The sequence shown here is derived from an EMBL/GenBank/DDBJ whole genome shotgun (WGS) entry which is preliminary data.</text>
</comment>
<dbReference type="PROSITE" id="PS51186">
    <property type="entry name" value="GNAT"/>
    <property type="match status" value="1"/>
</dbReference>
<dbReference type="Gene3D" id="3.40.630.30">
    <property type="match status" value="1"/>
</dbReference>
<evidence type="ECO:0000313" key="2">
    <source>
        <dbReference type="EMBL" id="RCU57394.1"/>
    </source>
</evidence>